<feature type="compositionally biased region" description="Low complexity" evidence="2">
    <location>
        <begin position="219"/>
        <end position="231"/>
    </location>
</feature>
<dbReference type="OrthoDB" id="2440570at2759"/>
<feature type="coiled-coil region" evidence="1">
    <location>
        <begin position="494"/>
        <end position="535"/>
    </location>
</feature>
<feature type="region of interest" description="Disordered" evidence="2">
    <location>
        <begin position="76"/>
        <end position="95"/>
    </location>
</feature>
<feature type="region of interest" description="Disordered" evidence="2">
    <location>
        <begin position="202"/>
        <end position="233"/>
    </location>
</feature>
<name>A0A197JV74_9FUNG</name>
<sequence>MVTILAHHLPPPPHTHSTSPSAGPPLLQQLNYNNRNQQQLVIIIHSHPTTLHLFTNNSLQSVWSFPHPIVSYSYSCSNNSSNSKGTKQRQQHQEREENGIVLVVATQDGSIWNVPVPVTNTNDNNSLNQGGSRGSTKYQTSTATALGKRRTPPLLPPSPEIAIKIEDDDNCEILEAEGEEVELWNDEDGLVVDEDFDALDSHLPRANKRQRTASPPPSTATTTTTTTIPASHGTVDPAQRVQLVNNAQHLIGSETNVSHIAFVAGDLLIFRHGEELVRWTSRHQFAPHTEITRQLVPKAHRLQAVARISEYQLHRTQDAHAATLFVETRASVIYRISISADTVTIQELFTVKEPTAALLAIPSKSPSQGQSLLVVGSKGTMSWNELQADPDGVPLSSAPKTLALDTDAQTAFVAEARLYVLTGKGRVIRLSLASLGLSDLRDQEIMDLPPLCAISPILSNDETKAVEGLYGFNHQGQLLTFPAEWTKHARTQGVVDARETVGKALSELERLSDQVKQLEIQCQFENQRIATYNRLVFELQQSIMATSGSTRLDASEEDVDMNMEAGLLIETSLSTFSHVVADGYEGTKRFYAQLRIKSRANIDWSRGWSVGINVASKVEFCPHGKPTTTSHQLQHNTSLKKKNRMHHQTFASLRTLTRQTPWTLDIELDREMVRTLPLQVSIGLLFREGGHFHQLKEAGEGAFSAYFVVDSLDLDVVDFVEGVEDLQRRDVPAFVQRRPIILPTVANNNNIGNRGDKEVIADVEEEEEECMQCKVEKGNTSGTDTVIATTGLATAASAFRPIEFEIDTTFIPIRQCLSALLFAEDCNARDGGRRGLKVVDMSIAGDGGGGSSSSGSGRGQACFRTCFVVPGECLSSSGRSDYPAVIRPTTQLGMQSYQGQGLGQGHRDNYFNAEAVRRFKRNNNWGSGAVGMTSGGGGGLGVAGGHGRMEDSDDARYVWVDLEIPSSVSDGRSGRQQSRQGEGEGQGQGQGQEEEGVMKVQVLVRGSDLERVFAVRQALERRIRALFD</sequence>
<accession>A0A197JV74</accession>
<feature type="region of interest" description="Disordered" evidence="2">
    <location>
        <begin position="1"/>
        <end position="25"/>
    </location>
</feature>
<reference evidence="3 4" key="1">
    <citation type="submission" date="2016-05" db="EMBL/GenBank/DDBJ databases">
        <title>Genome sequencing reveals origins of a unique bacterial endosymbiosis in the earliest lineages of terrestrial Fungi.</title>
        <authorList>
            <consortium name="DOE Joint Genome Institute"/>
            <person name="Uehling J."/>
            <person name="Gryganskyi A."/>
            <person name="Hameed K."/>
            <person name="Tschaplinski T."/>
            <person name="Misztal P."/>
            <person name="Wu S."/>
            <person name="Desiro A."/>
            <person name="Vande Pol N."/>
            <person name="Du Z.-Y."/>
            <person name="Zienkiewicz A."/>
            <person name="Zienkiewicz K."/>
            <person name="Morin E."/>
            <person name="Tisserant E."/>
            <person name="Splivallo R."/>
            <person name="Hainaut M."/>
            <person name="Henrissat B."/>
            <person name="Ohm R."/>
            <person name="Kuo A."/>
            <person name="Yan J."/>
            <person name="Lipzen A."/>
            <person name="Nolan M."/>
            <person name="Labutti K."/>
            <person name="Barry K."/>
            <person name="Goldstein A."/>
            <person name="Labbe J."/>
            <person name="Schadt C."/>
            <person name="Tuskan G."/>
            <person name="Grigoriev I."/>
            <person name="Martin F."/>
            <person name="Vilgalys R."/>
            <person name="Bonito G."/>
        </authorList>
    </citation>
    <scope>NUCLEOTIDE SEQUENCE [LARGE SCALE GENOMIC DNA]</scope>
    <source>
        <strain evidence="3 4">AG-77</strain>
    </source>
</reference>
<keyword evidence="4" id="KW-1185">Reference proteome</keyword>
<gene>
    <name evidence="3" type="ORF">K457DRAFT_20380</name>
</gene>
<feature type="region of interest" description="Disordered" evidence="2">
    <location>
        <begin position="967"/>
        <end position="995"/>
    </location>
</feature>
<keyword evidence="1" id="KW-0175">Coiled coil</keyword>
<evidence type="ECO:0000313" key="3">
    <source>
        <dbReference type="EMBL" id="OAQ28194.1"/>
    </source>
</evidence>
<evidence type="ECO:0000256" key="1">
    <source>
        <dbReference type="SAM" id="Coils"/>
    </source>
</evidence>
<organism evidence="3 4">
    <name type="scientific">Linnemannia elongata AG-77</name>
    <dbReference type="NCBI Taxonomy" id="1314771"/>
    <lineage>
        <taxon>Eukaryota</taxon>
        <taxon>Fungi</taxon>
        <taxon>Fungi incertae sedis</taxon>
        <taxon>Mucoromycota</taxon>
        <taxon>Mortierellomycotina</taxon>
        <taxon>Mortierellomycetes</taxon>
        <taxon>Mortierellales</taxon>
        <taxon>Mortierellaceae</taxon>
        <taxon>Linnemannia</taxon>
    </lineage>
</organism>
<evidence type="ECO:0000256" key="2">
    <source>
        <dbReference type="SAM" id="MobiDB-lite"/>
    </source>
</evidence>
<dbReference type="AlphaFoldDB" id="A0A197JV74"/>
<protein>
    <submittedName>
        <fullName evidence="3">Uncharacterized protein</fullName>
    </submittedName>
</protein>
<dbReference type="EMBL" id="KV442050">
    <property type="protein sequence ID" value="OAQ28194.1"/>
    <property type="molecule type" value="Genomic_DNA"/>
</dbReference>
<dbReference type="Proteomes" id="UP000078512">
    <property type="component" value="Unassembled WGS sequence"/>
</dbReference>
<feature type="region of interest" description="Disordered" evidence="2">
    <location>
        <begin position="118"/>
        <end position="138"/>
    </location>
</feature>
<feature type="compositionally biased region" description="Polar residues" evidence="2">
    <location>
        <begin position="126"/>
        <end position="138"/>
    </location>
</feature>
<proteinExistence type="predicted"/>
<evidence type="ECO:0000313" key="4">
    <source>
        <dbReference type="Proteomes" id="UP000078512"/>
    </source>
</evidence>
<feature type="compositionally biased region" description="Low complexity" evidence="2">
    <location>
        <begin position="15"/>
        <end position="25"/>
    </location>
</feature>